<accession>A0A1A6AKX8</accession>
<reference evidence="1 2" key="1">
    <citation type="journal article" date="2012" name="Front. Microbiol.">
        <title>Draft Genome Sequence of the Virulent Strain 01-B526 of the Fish Pathogen Aeromonas salmonicida.</title>
        <authorList>
            <person name="Charette S.J."/>
            <person name="Brochu F."/>
            <person name="Boyle B."/>
            <person name="Filion G."/>
            <person name="Tanaka K.H."/>
            <person name="Derome N."/>
        </authorList>
    </citation>
    <scope>NUCLEOTIDE SEQUENCE [LARGE SCALE GENOMIC DNA]</scope>
    <source>
        <strain evidence="1 2">P11</strain>
    </source>
</reference>
<dbReference type="Proteomes" id="UP000093954">
    <property type="component" value="Unassembled WGS sequence"/>
</dbReference>
<name>A0A1A6AKX8_9CLOT</name>
<evidence type="ECO:0000313" key="1">
    <source>
        <dbReference type="EMBL" id="OBR90701.1"/>
    </source>
</evidence>
<protein>
    <submittedName>
        <fullName evidence="1">Uncharacterized protein</fullName>
    </submittedName>
</protein>
<evidence type="ECO:0000313" key="2">
    <source>
        <dbReference type="Proteomes" id="UP000093954"/>
    </source>
</evidence>
<keyword evidence="2" id="KW-1185">Reference proteome</keyword>
<dbReference type="EMBL" id="LROS01000055">
    <property type="protein sequence ID" value="OBR90701.1"/>
    <property type="molecule type" value="Genomic_DNA"/>
</dbReference>
<dbReference type="AlphaFoldDB" id="A0A1A6AKX8"/>
<proteinExistence type="predicted"/>
<sequence>MSNIFEVKKEQLQDKLGEIVPFDYVPQQGEDKQHVFTAYIEGTIPVRVRSKLTYEEFCRIC</sequence>
<gene>
    <name evidence="1" type="ORF">CLRAG_33490</name>
</gene>
<dbReference type="RefSeq" id="WP_065079427.1">
    <property type="nucleotide sequence ID" value="NZ_LROS01000055.1"/>
</dbReference>
<comment type="caution">
    <text evidence="1">The sequence shown here is derived from an EMBL/GenBank/DDBJ whole genome shotgun (WGS) entry which is preliminary data.</text>
</comment>
<organism evidence="1 2">
    <name type="scientific">Clostridium ragsdalei P11</name>
    <dbReference type="NCBI Taxonomy" id="1353534"/>
    <lineage>
        <taxon>Bacteria</taxon>
        <taxon>Bacillati</taxon>
        <taxon>Bacillota</taxon>
        <taxon>Clostridia</taxon>
        <taxon>Eubacteriales</taxon>
        <taxon>Clostridiaceae</taxon>
        <taxon>Clostridium</taxon>
    </lineage>
</organism>
<dbReference type="PATRIC" id="fig|1353534.3.peg.3410"/>